<sequence length="78" mass="9131">MTAIVRIAKRNFYFKSRVYSCNRNNCLTFALEANWFYRCPSSERGKSGQQRATRFLTGRLPPGRQKVPQKINRPMQMG</sequence>
<evidence type="ECO:0000313" key="2">
    <source>
        <dbReference type="EMBL" id="TCV19265.1"/>
    </source>
</evidence>
<accession>A0A4R3W1K1</accession>
<dbReference type="Proteomes" id="UP000295197">
    <property type="component" value="Unassembled WGS sequence"/>
</dbReference>
<comment type="caution">
    <text evidence="2">The sequence shown here is derived from an EMBL/GenBank/DDBJ whole genome shotgun (WGS) entry which is preliminary data.</text>
</comment>
<evidence type="ECO:0000313" key="3">
    <source>
        <dbReference type="Proteomes" id="UP000295197"/>
    </source>
</evidence>
<evidence type="ECO:0000256" key="1">
    <source>
        <dbReference type="SAM" id="MobiDB-lite"/>
    </source>
</evidence>
<feature type="region of interest" description="Disordered" evidence="1">
    <location>
        <begin position="58"/>
        <end position="78"/>
    </location>
</feature>
<dbReference type="AlphaFoldDB" id="A0A4R3W1K1"/>
<organism evidence="2 3">
    <name type="scientific">Sphingobacterium alimentarium</name>
    <dbReference type="NCBI Taxonomy" id="797292"/>
    <lineage>
        <taxon>Bacteria</taxon>
        <taxon>Pseudomonadati</taxon>
        <taxon>Bacteroidota</taxon>
        <taxon>Sphingobacteriia</taxon>
        <taxon>Sphingobacteriales</taxon>
        <taxon>Sphingobacteriaceae</taxon>
        <taxon>Sphingobacterium</taxon>
    </lineage>
</organism>
<keyword evidence="3" id="KW-1185">Reference proteome</keyword>
<dbReference type="EMBL" id="SMBZ01000005">
    <property type="protein sequence ID" value="TCV19265.1"/>
    <property type="molecule type" value="Genomic_DNA"/>
</dbReference>
<gene>
    <name evidence="2" type="ORF">EDC17_100576</name>
</gene>
<proteinExistence type="predicted"/>
<reference evidence="2 3" key="1">
    <citation type="submission" date="2019-03" db="EMBL/GenBank/DDBJ databases">
        <title>Genomic Encyclopedia of Type Strains, Phase IV (KMG-IV): sequencing the most valuable type-strain genomes for metagenomic binning, comparative biology and taxonomic classification.</title>
        <authorList>
            <person name="Goeker M."/>
        </authorList>
    </citation>
    <scope>NUCLEOTIDE SEQUENCE [LARGE SCALE GENOMIC DNA]</scope>
    <source>
        <strain evidence="2 3">DSM 22362</strain>
    </source>
</reference>
<protein>
    <submittedName>
        <fullName evidence="2">Uncharacterized protein</fullName>
    </submittedName>
</protein>
<name>A0A4R3W1K1_9SPHI</name>